<proteinExistence type="predicted"/>
<gene>
    <name evidence="3" type="ORF">ACFSBT_04975</name>
</gene>
<dbReference type="PANTHER" id="PTHR45128">
    <property type="entry name" value="METHYLTRANSFERASE TYPE 11"/>
    <property type="match status" value="1"/>
</dbReference>
<dbReference type="InterPro" id="IPR036390">
    <property type="entry name" value="WH_DNA-bd_sf"/>
</dbReference>
<keyword evidence="4" id="KW-1185">Reference proteome</keyword>
<organism evidence="3 4">
    <name type="scientific">Halomarina rubra</name>
    <dbReference type="NCBI Taxonomy" id="2071873"/>
    <lineage>
        <taxon>Archaea</taxon>
        <taxon>Methanobacteriati</taxon>
        <taxon>Methanobacteriota</taxon>
        <taxon>Stenosarchaea group</taxon>
        <taxon>Halobacteria</taxon>
        <taxon>Halobacteriales</taxon>
        <taxon>Natronomonadaceae</taxon>
        <taxon>Halomarina</taxon>
    </lineage>
</organism>
<dbReference type="Gene3D" id="3.40.50.150">
    <property type="entry name" value="Vaccinia Virus protein VP39"/>
    <property type="match status" value="1"/>
</dbReference>
<dbReference type="InterPro" id="IPR053173">
    <property type="entry name" value="SAM-binding_MTase"/>
</dbReference>
<dbReference type="SUPFAM" id="SSF53335">
    <property type="entry name" value="S-adenosyl-L-methionine-dependent methyltransferases"/>
    <property type="match status" value="1"/>
</dbReference>
<evidence type="ECO:0000259" key="2">
    <source>
        <dbReference type="SMART" id="SM00828"/>
    </source>
</evidence>
<name>A0ABD6ASK9_9EURY</name>
<keyword evidence="3" id="KW-0489">Methyltransferase</keyword>
<dbReference type="CDD" id="cd02440">
    <property type="entry name" value="AdoMet_MTases"/>
    <property type="match status" value="1"/>
</dbReference>
<dbReference type="InterPro" id="IPR036388">
    <property type="entry name" value="WH-like_DNA-bd_sf"/>
</dbReference>
<comment type="caution">
    <text evidence="3">The sequence shown here is derived from an EMBL/GenBank/DDBJ whole genome shotgun (WGS) entry which is preliminary data.</text>
</comment>
<dbReference type="SMART" id="SM00828">
    <property type="entry name" value="PKS_MT"/>
    <property type="match status" value="1"/>
</dbReference>
<evidence type="ECO:0000256" key="1">
    <source>
        <dbReference type="ARBA" id="ARBA00022679"/>
    </source>
</evidence>
<dbReference type="AlphaFoldDB" id="A0ABD6ASK9"/>
<keyword evidence="1 3" id="KW-0808">Transferase</keyword>
<dbReference type="SUPFAM" id="SSF46785">
    <property type="entry name" value="Winged helix' DNA-binding domain"/>
    <property type="match status" value="1"/>
</dbReference>
<dbReference type="EMBL" id="JBHUDC010000002">
    <property type="protein sequence ID" value="MFD1512634.1"/>
    <property type="molecule type" value="Genomic_DNA"/>
</dbReference>
<protein>
    <submittedName>
        <fullName evidence="3">Class I SAM-dependent methyltransferase</fullName>
        <ecNumber evidence="3">2.1.1.222</ecNumber>
        <ecNumber evidence="3">2.1.1.64</ecNumber>
    </submittedName>
</protein>
<dbReference type="Gene3D" id="1.10.10.10">
    <property type="entry name" value="Winged helix-like DNA-binding domain superfamily/Winged helix DNA-binding domain"/>
    <property type="match status" value="1"/>
</dbReference>
<dbReference type="InterPro" id="IPR025714">
    <property type="entry name" value="Methyltranfer_dom"/>
</dbReference>
<sequence>MATTDETATDAFAERLYEAAVGALDLYGVYLGDELGYYRALADGPLTVADLAARTGTDERYTREWCEQQVTTGVLRTEWTDDTDDADERHYELPSAYIEALVDEESLSFVAPFGQLVVGAMAPREAILDAYRTGAGVPFEAYGRPLREGQSRINRPAFLTLLGEEWLPALPDVDERLRSTDPEPARVADVGCGGAWSCIGMARAYPEIRVDGYDLDAASVEMARENVREAGLDDRISVHHADASDALDGDYDLVTAFECVHDMADPVGALATMADLAGEDGTLLVVDERVGETFGDPTDVEAMMYGWSIVHCLPVGREDDHSTATGTVMRADTFREYAAAAGVDEVEVLPIESDFFQFYRLDPGAPETRDRRREPGMPR</sequence>
<dbReference type="Proteomes" id="UP001597187">
    <property type="component" value="Unassembled WGS sequence"/>
</dbReference>
<accession>A0ABD6ASK9</accession>
<dbReference type="Pfam" id="PF13847">
    <property type="entry name" value="Methyltransf_31"/>
    <property type="match status" value="1"/>
</dbReference>
<reference evidence="3 4" key="1">
    <citation type="journal article" date="2019" name="Int. J. Syst. Evol. Microbiol.">
        <title>The Global Catalogue of Microorganisms (GCM) 10K type strain sequencing project: providing services to taxonomists for standard genome sequencing and annotation.</title>
        <authorList>
            <consortium name="The Broad Institute Genomics Platform"/>
            <consortium name="The Broad Institute Genome Sequencing Center for Infectious Disease"/>
            <person name="Wu L."/>
            <person name="Ma J."/>
        </authorList>
    </citation>
    <scope>NUCLEOTIDE SEQUENCE [LARGE SCALE GENOMIC DNA]</scope>
    <source>
        <strain evidence="3 4">CGMCC 1.12563</strain>
    </source>
</reference>
<feature type="domain" description="Polyketide synthase-like methyltransferase" evidence="2">
    <location>
        <begin position="162"/>
        <end position="363"/>
    </location>
</feature>
<evidence type="ECO:0000313" key="3">
    <source>
        <dbReference type="EMBL" id="MFD1512634.1"/>
    </source>
</evidence>
<dbReference type="GO" id="GO:0102208">
    <property type="term" value="F:2-polyprenyl-6-hydroxyphenol methylase activity"/>
    <property type="evidence" value="ECO:0007669"/>
    <property type="project" value="UniProtKB-EC"/>
</dbReference>
<dbReference type="RefSeq" id="WP_250872604.1">
    <property type="nucleotide sequence ID" value="NZ_JALXFV010000002.1"/>
</dbReference>
<dbReference type="InterPro" id="IPR020803">
    <property type="entry name" value="MeTfrase_dom"/>
</dbReference>
<dbReference type="PANTHER" id="PTHR45128:SF2">
    <property type="entry name" value="METHYLTRANSFERASE DOMAIN-CONTAINING PROTEIN"/>
    <property type="match status" value="1"/>
</dbReference>
<dbReference type="EC" id="2.1.1.64" evidence="3"/>
<dbReference type="EC" id="2.1.1.222" evidence="3"/>
<dbReference type="GO" id="GO:0032259">
    <property type="term" value="P:methylation"/>
    <property type="evidence" value="ECO:0007669"/>
    <property type="project" value="UniProtKB-KW"/>
</dbReference>
<dbReference type="InterPro" id="IPR029063">
    <property type="entry name" value="SAM-dependent_MTases_sf"/>
</dbReference>
<evidence type="ECO:0000313" key="4">
    <source>
        <dbReference type="Proteomes" id="UP001597187"/>
    </source>
</evidence>
<dbReference type="GO" id="GO:0061542">
    <property type="term" value="F:3-demethylubiquinol 3-O-methyltransferase activity"/>
    <property type="evidence" value="ECO:0007669"/>
    <property type="project" value="UniProtKB-EC"/>
</dbReference>